<dbReference type="Gene3D" id="1.25.40.10">
    <property type="entry name" value="Tetratricopeptide repeat domain"/>
    <property type="match status" value="1"/>
</dbReference>
<dbReference type="PANTHER" id="PTHR31859:SF9">
    <property type="entry name" value="TETRATRICOPEPTIDE REPEAT PROTEIN 39B"/>
    <property type="match status" value="1"/>
</dbReference>
<sequence>TLEQATQETARALDLCFNNKFKEAEIMLKPRSETSMYHALSYGTIMNIQAMMTFQQEDIILANKVLKSAVRLCNRFRHKESFVGSVVNIARKKTYENYSDVEIHAELCYAECLLQRAILTFIQDETLMSFIKGGIKIRNCYSSYKECMHILKVRKNGTDHNLDSNYKSGVHLGIGAFNLLWYYLDVRLLLSSEVQTDLGLRELNLGSNCHSLRSPLCSMITVTYHTLITFVLGTGEGDLNFAQTVLQPCLAKYPEAALFLYFAGRLHLVKGDIDKAIAYFHDSINSQDQWKQLHHVCYWELFWCSCFRFEWREAANYAEILYNESRWSKAMYMYQKAACLSMIPEVPDEETRELFLKVPSLKQRIAGKSVPVEKFVIRKSRKYVNDPNGKLPFPAVELLYAWNTFLMIRSNKEIIKQFLDLTENVLEEIEKTRSNRLYVDEWCLGKLVQGVCFRYLEQEGEAVKCFVAIKEREDDIVLDHYVAAYSYVEWAMIYFSNGQYNQAKKKLEETKKNYKNYSLESRLHFRIHSALEQIKAVKNSQKKT</sequence>
<reference evidence="1 2" key="1">
    <citation type="journal article" date="2008" name="Nature">
        <title>The Trichoplax genome and the nature of placozoans.</title>
        <authorList>
            <person name="Srivastava M."/>
            <person name="Begovic E."/>
            <person name="Chapman J."/>
            <person name="Putnam N.H."/>
            <person name="Hellsten U."/>
            <person name="Kawashima T."/>
            <person name="Kuo A."/>
            <person name="Mitros T."/>
            <person name="Salamov A."/>
            <person name="Carpenter M.L."/>
            <person name="Signorovitch A.Y."/>
            <person name="Moreno M.A."/>
            <person name="Kamm K."/>
            <person name="Grimwood J."/>
            <person name="Schmutz J."/>
            <person name="Shapiro H."/>
            <person name="Grigoriev I.V."/>
            <person name="Buss L.W."/>
            <person name="Schierwater B."/>
            <person name="Dellaporta S.L."/>
            <person name="Rokhsar D.S."/>
        </authorList>
    </citation>
    <scope>NUCLEOTIDE SEQUENCE [LARGE SCALE GENOMIC DNA]</scope>
    <source>
        <strain evidence="1 2">Grell-BS-1999</strain>
    </source>
</reference>
<dbReference type="InParanoid" id="B3S3R1"/>
<dbReference type="eggNOG" id="KOG3783">
    <property type="taxonomic scope" value="Eukaryota"/>
</dbReference>
<dbReference type="InterPro" id="IPR011990">
    <property type="entry name" value="TPR-like_helical_dom_sf"/>
</dbReference>
<proteinExistence type="predicted"/>
<dbReference type="FunCoup" id="B3S3R1">
    <property type="interactions" value="169"/>
</dbReference>
<dbReference type="GeneID" id="6756081"/>
<dbReference type="RefSeq" id="XP_002114868.1">
    <property type="nucleotide sequence ID" value="XM_002114832.1"/>
</dbReference>
<dbReference type="HOGENOM" id="CLU_010086_3_0_1"/>
<dbReference type="EMBL" id="DS985249">
    <property type="protein sequence ID" value="EDV22324.1"/>
    <property type="molecule type" value="Genomic_DNA"/>
</dbReference>
<organism evidence="1 2">
    <name type="scientific">Trichoplax adhaerens</name>
    <name type="common">Trichoplax reptans</name>
    <dbReference type="NCBI Taxonomy" id="10228"/>
    <lineage>
        <taxon>Eukaryota</taxon>
        <taxon>Metazoa</taxon>
        <taxon>Placozoa</taxon>
        <taxon>Uniplacotomia</taxon>
        <taxon>Trichoplacea</taxon>
        <taxon>Trichoplacidae</taxon>
        <taxon>Trichoplax</taxon>
    </lineage>
</organism>
<evidence type="ECO:0008006" key="3">
    <source>
        <dbReference type="Google" id="ProtNLM"/>
    </source>
</evidence>
<dbReference type="STRING" id="10228.B3S3R1"/>
<keyword evidence="2" id="KW-1185">Reference proteome</keyword>
<dbReference type="CTD" id="6756081"/>
<dbReference type="Proteomes" id="UP000009022">
    <property type="component" value="Unassembled WGS sequence"/>
</dbReference>
<dbReference type="AlphaFoldDB" id="B3S3R1"/>
<accession>B3S3R1</accession>
<dbReference type="OrthoDB" id="43460at2759"/>
<dbReference type="OMA" id="MENDEND"/>
<dbReference type="KEGG" id="tad:TRIADDRAFT_28582"/>
<protein>
    <recommendedName>
        <fullName evidence="3">Tetratricopeptide repeat protein 39B</fullName>
    </recommendedName>
</protein>
<dbReference type="InterPro" id="IPR019412">
    <property type="entry name" value="IML2/TPR_39"/>
</dbReference>
<gene>
    <name evidence="1" type="ORF">TRIADDRAFT_28582</name>
</gene>
<dbReference type="SUPFAM" id="SSF81901">
    <property type="entry name" value="HCP-like"/>
    <property type="match status" value="1"/>
</dbReference>
<name>B3S3R1_TRIAD</name>
<dbReference type="PhylomeDB" id="B3S3R1"/>
<dbReference type="PANTHER" id="PTHR31859">
    <property type="entry name" value="TETRATRICOPEPTIDE REPEAT PROTEIN 39 FAMILY MEMBER"/>
    <property type="match status" value="1"/>
</dbReference>
<evidence type="ECO:0000313" key="2">
    <source>
        <dbReference type="Proteomes" id="UP000009022"/>
    </source>
</evidence>
<feature type="non-terminal residue" evidence="1">
    <location>
        <position position="1"/>
    </location>
</feature>
<dbReference type="Pfam" id="PF10300">
    <property type="entry name" value="Iml2-TPR_39"/>
    <property type="match status" value="1"/>
</dbReference>
<evidence type="ECO:0000313" key="1">
    <source>
        <dbReference type="EMBL" id="EDV22324.1"/>
    </source>
</evidence>